<sequence length="269" mass="30349">MAAEGGGSEIESSQNDVDKDNSNENHRPVSGEPDSDRTLTKQTPDDGPDDAVPAKDDPEENETRLCGWLNKCGNIGFVKTAKLLWFVFSDDTCKLYFYRNPQDLLPLGEIDIRHASFYFDASNQRPGLFEIRSEGKVYYLDAQGQHRMTFWLEELQKKRRQYSHQRKIISSEKITWTLKNQRKGSGLTGHGKGTAVQPDDEGKDSSDGGSPKDDLVEMRSPSDSQSANTRLGQWSLFNLRSEIRDAVSNIRTQISPSKCLLFRVHMSIS</sequence>
<feature type="compositionally biased region" description="Basic and acidic residues" evidence="1">
    <location>
        <begin position="203"/>
        <end position="217"/>
    </location>
</feature>
<dbReference type="Gene3D" id="2.30.29.30">
    <property type="entry name" value="Pleckstrin-homology domain (PH domain)/Phosphotyrosine-binding domain (PTB)"/>
    <property type="match status" value="1"/>
</dbReference>
<protein>
    <recommendedName>
        <fullName evidence="2">PH domain-containing protein</fullName>
    </recommendedName>
</protein>
<dbReference type="SUPFAM" id="SSF50729">
    <property type="entry name" value="PH domain-like"/>
    <property type="match status" value="1"/>
</dbReference>
<dbReference type="PROSITE" id="PS50003">
    <property type="entry name" value="PH_DOMAIN"/>
    <property type="match status" value="1"/>
</dbReference>
<feature type="region of interest" description="Disordered" evidence="1">
    <location>
        <begin position="182"/>
        <end position="228"/>
    </location>
</feature>
<evidence type="ECO:0000313" key="4">
    <source>
        <dbReference type="Proteomes" id="UP001374579"/>
    </source>
</evidence>
<dbReference type="InterPro" id="IPR001849">
    <property type="entry name" value="PH_domain"/>
</dbReference>
<proteinExistence type="predicted"/>
<evidence type="ECO:0000256" key="1">
    <source>
        <dbReference type="SAM" id="MobiDB-lite"/>
    </source>
</evidence>
<comment type="caution">
    <text evidence="3">The sequence shown here is derived from an EMBL/GenBank/DDBJ whole genome shotgun (WGS) entry which is preliminary data.</text>
</comment>
<gene>
    <name evidence="3" type="ORF">V1264_023598</name>
</gene>
<dbReference type="AlphaFoldDB" id="A0AAN9B9V9"/>
<keyword evidence="4" id="KW-1185">Reference proteome</keyword>
<dbReference type="InterPro" id="IPR011993">
    <property type="entry name" value="PH-like_dom_sf"/>
</dbReference>
<evidence type="ECO:0000313" key="3">
    <source>
        <dbReference type="EMBL" id="KAK7100689.1"/>
    </source>
</evidence>
<reference evidence="3 4" key="1">
    <citation type="submission" date="2024-02" db="EMBL/GenBank/DDBJ databases">
        <title>Chromosome-scale genome assembly of the rough periwinkle Littorina saxatilis.</title>
        <authorList>
            <person name="De Jode A."/>
            <person name="Faria R."/>
            <person name="Formenti G."/>
            <person name="Sims Y."/>
            <person name="Smith T.P."/>
            <person name="Tracey A."/>
            <person name="Wood J.M.D."/>
            <person name="Zagrodzka Z.B."/>
            <person name="Johannesson K."/>
            <person name="Butlin R.K."/>
            <person name="Leder E.H."/>
        </authorList>
    </citation>
    <scope>NUCLEOTIDE SEQUENCE [LARGE SCALE GENOMIC DNA]</scope>
    <source>
        <strain evidence="3">Snail1</strain>
        <tissue evidence="3">Muscle</tissue>
    </source>
</reference>
<feature type="compositionally biased region" description="Basic and acidic residues" evidence="1">
    <location>
        <begin position="16"/>
        <end position="39"/>
    </location>
</feature>
<feature type="domain" description="PH" evidence="2">
    <location>
        <begin position="62"/>
        <end position="160"/>
    </location>
</feature>
<feature type="region of interest" description="Disordered" evidence="1">
    <location>
        <begin position="1"/>
        <end position="60"/>
    </location>
</feature>
<dbReference type="Proteomes" id="UP001374579">
    <property type="component" value="Unassembled WGS sequence"/>
</dbReference>
<evidence type="ECO:0000259" key="2">
    <source>
        <dbReference type="PROSITE" id="PS50003"/>
    </source>
</evidence>
<dbReference type="Pfam" id="PF15413">
    <property type="entry name" value="PH_11"/>
    <property type="match status" value="1"/>
</dbReference>
<name>A0AAN9B9V9_9CAEN</name>
<dbReference type="SMART" id="SM00233">
    <property type="entry name" value="PH"/>
    <property type="match status" value="1"/>
</dbReference>
<accession>A0AAN9B9V9</accession>
<dbReference type="EMBL" id="JBAMIC010000011">
    <property type="protein sequence ID" value="KAK7100689.1"/>
    <property type="molecule type" value="Genomic_DNA"/>
</dbReference>
<organism evidence="3 4">
    <name type="scientific">Littorina saxatilis</name>
    <dbReference type="NCBI Taxonomy" id="31220"/>
    <lineage>
        <taxon>Eukaryota</taxon>
        <taxon>Metazoa</taxon>
        <taxon>Spiralia</taxon>
        <taxon>Lophotrochozoa</taxon>
        <taxon>Mollusca</taxon>
        <taxon>Gastropoda</taxon>
        <taxon>Caenogastropoda</taxon>
        <taxon>Littorinimorpha</taxon>
        <taxon>Littorinoidea</taxon>
        <taxon>Littorinidae</taxon>
        <taxon>Littorina</taxon>
    </lineage>
</organism>